<dbReference type="InterPro" id="IPR048448">
    <property type="entry name" value="DnaX-like_C"/>
</dbReference>
<dbReference type="GO" id="GO:0046872">
    <property type="term" value="F:metal ion binding"/>
    <property type="evidence" value="ECO:0007669"/>
    <property type="project" value="UniProtKB-KW"/>
</dbReference>
<dbReference type="AlphaFoldDB" id="A0A6J6NTC6"/>
<feature type="compositionally biased region" description="Low complexity" evidence="12">
    <location>
        <begin position="438"/>
        <end position="460"/>
    </location>
</feature>
<dbReference type="SUPFAM" id="SSF48019">
    <property type="entry name" value="post-AAA+ oligomerization domain-like"/>
    <property type="match status" value="1"/>
</dbReference>
<sequence>MARDDDGSNTAADLTTLFNTRFDKGRVPSPRRNPRICEDRLVAALYRKYRPQTFDDVVGQEAVVRTLTNAITTGKVRQAYLFAGPRGTGKTSLARILAKGINCEHGPTPSPDNTCHVCTSIANGTSLDVIEMDAASQRGIDDIRDIRDRVVLQPAEGRSKIYILDEAHQLTDAAWNALLKLIEEPPPHLIFVFCTTELQKVLATVRSRCQTFVFARPRLPDIVKLLRRVADGEQMDVSDAALALVARAARGSFRDAVSTLDQLASATGGTITVQDVLQLLGAVEDEVLFRLCDLIVDGDTAGALVFLEELSEGGQDLGRLVVDLLEHLRHLMLVQHTGSVPDTLPVTDEARERLREQANQLPAPTVVRMIDLLSVATDDMRQGGDPRLPLELALVKVTRPGSDLSRESLAFRLERLESGTGHVPAASQPPLAPPKPATPAAAVVAEPAPAPPTSEAAVATPAPTAELVAESAVVAATPPAATDGGVPPLDLERLQEAWKRSIIPAVEQRSIPTAAMLHEGHVATFDGETLTIEFPPAASFHRGMMEDPKNTGLLKDALYEVTGRRLTLVFAAGGEREQTKSEHDGPVSEDELMELMKSTFDARELD</sequence>
<name>A0A6J6NTC6_9ZZZZ</name>
<dbReference type="Pfam" id="PF13177">
    <property type="entry name" value="DNA_pol3_delta2"/>
    <property type="match status" value="1"/>
</dbReference>
<keyword evidence="3" id="KW-0808">Transferase</keyword>
<feature type="domain" description="AAA+ ATPase" evidence="13">
    <location>
        <begin position="76"/>
        <end position="218"/>
    </location>
</feature>
<dbReference type="InterPro" id="IPR027417">
    <property type="entry name" value="P-loop_NTPase"/>
</dbReference>
<evidence type="ECO:0000256" key="10">
    <source>
        <dbReference type="ARBA" id="ARBA00022932"/>
    </source>
</evidence>
<keyword evidence="10" id="KW-0239">DNA-directed DNA polymerase</keyword>
<evidence type="ECO:0000256" key="8">
    <source>
        <dbReference type="ARBA" id="ARBA00022833"/>
    </source>
</evidence>
<comment type="catalytic activity">
    <reaction evidence="11">
        <text>DNA(n) + a 2'-deoxyribonucleoside 5'-triphosphate = DNA(n+1) + diphosphate</text>
        <dbReference type="Rhea" id="RHEA:22508"/>
        <dbReference type="Rhea" id="RHEA-COMP:17339"/>
        <dbReference type="Rhea" id="RHEA-COMP:17340"/>
        <dbReference type="ChEBI" id="CHEBI:33019"/>
        <dbReference type="ChEBI" id="CHEBI:61560"/>
        <dbReference type="ChEBI" id="CHEBI:173112"/>
        <dbReference type="EC" id="2.7.7.7"/>
    </reaction>
</comment>
<keyword evidence="7" id="KW-0547">Nucleotide-binding</keyword>
<dbReference type="InterPro" id="IPR045085">
    <property type="entry name" value="HLD_clamp_pol_III_gamma_tau"/>
</dbReference>
<keyword evidence="9" id="KW-0067">ATP-binding</keyword>
<keyword evidence="4" id="KW-0548">Nucleotidyltransferase</keyword>
<proteinExistence type="inferred from homology"/>
<evidence type="ECO:0000256" key="2">
    <source>
        <dbReference type="ARBA" id="ARBA00012417"/>
    </source>
</evidence>
<dbReference type="GO" id="GO:0003887">
    <property type="term" value="F:DNA-directed DNA polymerase activity"/>
    <property type="evidence" value="ECO:0007669"/>
    <property type="project" value="UniProtKB-KW"/>
</dbReference>
<keyword evidence="5" id="KW-0235">DNA replication</keyword>
<dbReference type="FunFam" id="1.10.8.60:FF:000013">
    <property type="entry name" value="DNA polymerase III subunit gamma/tau"/>
    <property type="match status" value="1"/>
</dbReference>
<dbReference type="InterPro" id="IPR001270">
    <property type="entry name" value="ClpA/B"/>
</dbReference>
<comment type="similarity">
    <text evidence="1">Belongs to the DnaX/STICHEL family.</text>
</comment>
<reference evidence="14" key="1">
    <citation type="submission" date="2020-05" db="EMBL/GenBank/DDBJ databases">
        <authorList>
            <person name="Chiriac C."/>
            <person name="Salcher M."/>
            <person name="Ghai R."/>
            <person name="Kavagutti S V."/>
        </authorList>
    </citation>
    <scope>NUCLEOTIDE SEQUENCE</scope>
</reference>
<dbReference type="SUPFAM" id="SSF52540">
    <property type="entry name" value="P-loop containing nucleoside triphosphate hydrolases"/>
    <property type="match status" value="1"/>
</dbReference>
<evidence type="ECO:0000256" key="9">
    <source>
        <dbReference type="ARBA" id="ARBA00022840"/>
    </source>
</evidence>
<evidence type="ECO:0000256" key="11">
    <source>
        <dbReference type="ARBA" id="ARBA00049244"/>
    </source>
</evidence>
<accession>A0A6J6NTC6</accession>
<protein>
    <recommendedName>
        <fullName evidence="2">DNA-directed DNA polymerase</fullName>
        <ecNumber evidence="2">2.7.7.7</ecNumber>
    </recommendedName>
</protein>
<feature type="region of interest" description="Disordered" evidence="12">
    <location>
        <begin position="420"/>
        <end position="460"/>
    </location>
</feature>
<dbReference type="PANTHER" id="PTHR11669">
    <property type="entry name" value="REPLICATION FACTOR C / DNA POLYMERASE III GAMMA-TAU SUBUNIT"/>
    <property type="match status" value="1"/>
</dbReference>
<keyword evidence="6" id="KW-0479">Metal-binding</keyword>
<evidence type="ECO:0000256" key="4">
    <source>
        <dbReference type="ARBA" id="ARBA00022695"/>
    </source>
</evidence>
<dbReference type="InterPro" id="IPR003593">
    <property type="entry name" value="AAA+_ATPase"/>
</dbReference>
<dbReference type="EC" id="2.7.7.7" evidence="2"/>
<dbReference type="GO" id="GO:0009360">
    <property type="term" value="C:DNA polymerase III complex"/>
    <property type="evidence" value="ECO:0007669"/>
    <property type="project" value="InterPro"/>
</dbReference>
<dbReference type="Pfam" id="PF22608">
    <property type="entry name" value="DNAX_ATPase_lid"/>
    <property type="match status" value="1"/>
</dbReference>
<evidence type="ECO:0000256" key="3">
    <source>
        <dbReference type="ARBA" id="ARBA00022679"/>
    </source>
</evidence>
<dbReference type="FunFam" id="3.40.50.300:FF:000014">
    <property type="entry name" value="DNA polymerase III subunit gamma/tau"/>
    <property type="match status" value="1"/>
</dbReference>
<dbReference type="CDD" id="cd00009">
    <property type="entry name" value="AAA"/>
    <property type="match status" value="1"/>
</dbReference>
<dbReference type="PANTHER" id="PTHR11669:SF0">
    <property type="entry name" value="PROTEIN STICHEL-LIKE 2"/>
    <property type="match status" value="1"/>
</dbReference>
<evidence type="ECO:0000256" key="6">
    <source>
        <dbReference type="ARBA" id="ARBA00022723"/>
    </source>
</evidence>
<dbReference type="SMART" id="SM00382">
    <property type="entry name" value="AAA"/>
    <property type="match status" value="1"/>
</dbReference>
<dbReference type="GO" id="GO:0003677">
    <property type="term" value="F:DNA binding"/>
    <property type="evidence" value="ECO:0007669"/>
    <property type="project" value="InterPro"/>
</dbReference>
<dbReference type="InterPro" id="IPR022754">
    <property type="entry name" value="DNA_pol_III_gamma-3"/>
</dbReference>
<evidence type="ECO:0000256" key="5">
    <source>
        <dbReference type="ARBA" id="ARBA00022705"/>
    </source>
</evidence>
<dbReference type="Gene3D" id="1.10.8.60">
    <property type="match status" value="1"/>
</dbReference>
<evidence type="ECO:0000313" key="14">
    <source>
        <dbReference type="EMBL" id="CAB4689232.1"/>
    </source>
</evidence>
<dbReference type="InterPro" id="IPR008921">
    <property type="entry name" value="DNA_pol3_clamp-load_cplx_C"/>
</dbReference>
<dbReference type="EMBL" id="CAEZXP010000001">
    <property type="protein sequence ID" value="CAB4689232.1"/>
    <property type="molecule type" value="Genomic_DNA"/>
</dbReference>
<dbReference type="InterPro" id="IPR012763">
    <property type="entry name" value="DNA_pol_III_sug/sutau_N"/>
</dbReference>
<dbReference type="Pfam" id="PF20964">
    <property type="entry name" value="DnaX_C"/>
    <property type="match status" value="1"/>
</dbReference>
<dbReference type="NCBIfam" id="NF004046">
    <property type="entry name" value="PRK05563.1"/>
    <property type="match status" value="1"/>
</dbReference>
<dbReference type="Pfam" id="PF12169">
    <property type="entry name" value="DNA_pol3_gamma3"/>
    <property type="match status" value="1"/>
</dbReference>
<dbReference type="NCBIfam" id="TIGR02397">
    <property type="entry name" value="dnaX_nterm"/>
    <property type="match status" value="1"/>
</dbReference>
<evidence type="ECO:0000256" key="1">
    <source>
        <dbReference type="ARBA" id="ARBA00006360"/>
    </source>
</evidence>
<dbReference type="PRINTS" id="PR00300">
    <property type="entry name" value="CLPPROTEASEA"/>
</dbReference>
<evidence type="ECO:0000256" key="7">
    <source>
        <dbReference type="ARBA" id="ARBA00022741"/>
    </source>
</evidence>
<dbReference type="Gene3D" id="1.20.272.10">
    <property type="match status" value="1"/>
</dbReference>
<evidence type="ECO:0000256" key="12">
    <source>
        <dbReference type="SAM" id="MobiDB-lite"/>
    </source>
</evidence>
<keyword evidence="8" id="KW-0862">Zinc</keyword>
<dbReference type="GO" id="GO:0005524">
    <property type="term" value="F:ATP binding"/>
    <property type="evidence" value="ECO:0007669"/>
    <property type="project" value="UniProtKB-KW"/>
</dbReference>
<gene>
    <name evidence="14" type="ORF">UFOPK2399_00579</name>
</gene>
<dbReference type="GO" id="GO:0006261">
    <property type="term" value="P:DNA-templated DNA replication"/>
    <property type="evidence" value="ECO:0007669"/>
    <property type="project" value="TreeGrafter"/>
</dbReference>
<organism evidence="14">
    <name type="scientific">freshwater metagenome</name>
    <dbReference type="NCBI Taxonomy" id="449393"/>
    <lineage>
        <taxon>unclassified sequences</taxon>
        <taxon>metagenomes</taxon>
        <taxon>ecological metagenomes</taxon>
    </lineage>
</organism>
<dbReference type="InterPro" id="IPR050238">
    <property type="entry name" value="DNA_Rep/Repair_Clamp_Loader"/>
</dbReference>
<evidence type="ECO:0000259" key="13">
    <source>
        <dbReference type="SMART" id="SM00382"/>
    </source>
</evidence>
<dbReference type="Gene3D" id="3.40.50.300">
    <property type="entry name" value="P-loop containing nucleotide triphosphate hydrolases"/>
    <property type="match status" value="1"/>
</dbReference>